<feature type="transmembrane region" description="Helical" evidence="10">
    <location>
        <begin position="106"/>
        <end position="127"/>
    </location>
</feature>
<keyword evidence="7" id="KW-0915">Sodium</keyword>
<evidence type="ECO:0000256" key="5">
    <source>
        <dbReference type="ARBA" id="ARBA00022989"/>
    </source>
</evidence>
<evidence type="ECO:0000256" key="9">
    <source>
        <dbReference type="SAM" id="MobiDB-lite"/>
    </source>
</evidence>
<keyword evidence="8" id="KW-1015">Disulfide bond</keyword>
<dbReference type="PANTHER" id="PTHR11616:SF241">
    <property type="entry name" value="SODIUM- AND CHLORIDE-DEPENDENT GLYCINE TRANSPORTER 2"/>
    <property type="match status" value="1"/>
</dbReference>
<proteinExistence type="predicted"/>
<feature type="transmembrane region" description="Helical" evidence="10">
    <location>
        <begin position="409"/>
        <end position="429"/>
    </location>
</feature>
<feature type="transmembrane region" description="Helical" evidence="10">
    <location>
        <begin position="377"/>
        <end position="397"/>
    </location>
</feature>
<dbReference type="PANTHER" id="PTHR11616">
    <property type="entry name" value="SODIUM/CHLORIDE DEPENDENT TRANSPORTER"/>
    <property type="match status" value="1"/>
</dbReference>
<dbReference type="SUPFAM" id="SSF161070">
    <property type="entry name" value="SNF-like"/>
    <property type="match status" value="1"/>
</dbReference>
<evidence type="ECO:0000256" key="6">
    <source>
        <dbReference type="ARBA" id="ARBA00023136"/>
    </source>
</evidence>
<evidence type="ECO:0000256" key="7">
    <source>
        <dbReference type="PIRSR" id="PIRSR600175-1"/>
    </source>
</evidence>
<dbReference type="AlphaFoldDB" id="A0A8S1HWY7"/>
<dbReference type="InterPro" id="IPR000175">
    <property type="entry name" value="Na/ntran_symport"/>
</dbReference>
<feature type="transmembrane region" description="Helical" evidence="10">
    <location>
        <begin position="649"/>
        <end position="668"/>
    </location>
</feature>
<protein>
    <submittedName>
        <fullName evidence="11">Uncharacterized protein</fullName>
    </submittedName>
</protein>
<feature type="disulfide bond" evidence="8">
    <location>
        <begin position="219"/>
        <end position="228"/>
    </location>
</feature>
<dbReference type="EMBL" id="CAJGYM010000159">
    <property type="protein sequence ID" value="CAD6199183.1"/>
    <property type="molecule type" value="Genomic_DNA"/>
</dbReference>
<evidence type="ECO:0000313" key="11">
    <source>
        <dbReference type="EMBL" id="CAD6199183.1"/>
    </source>
</evidence>
<keyword evidence="5 10" id="KW-1133">Transmembrane helix</keyword>
<keyword evidence="7" id="KW-0479">Metal-binding</keyword>
<gene>
    <name evidence="11" type="ORF">CAUJ_LOCUS15087</name>
</gene>
<evidence type="ECO:0000256" key="8">
    <source>
        <dbReference type="PIRSR" id="PIRSR600175-2"/>
    </source>
</evidence>
<dbReference type="Pfam" id="PF00209">
    <property type="entry name" value="SNF"/>
    <property type="match status" value="1"/>
</dbReference>
<feature type="transmembrane region" description="Helical" evidence="10">
    <location>
        <begin position="561"/>
        <end position="584"/>
    </location>
</feature>
<feature type="compositionally biased region" description="Polar residues" evidence="9">
    <location>
        <begin position="1"/>
        <end position="11"/>
    </location>
</feature>
<dbReference type="PROSITE" id="PS50267">
    <property type="entry name" value="NA_NEUROTRAN_SYMP_3"/>
    <property type="match status" value="1"/>
</dbReference>
<dbReference type="GO" id="GO:0046872">
    <property type="term" value="F:metal ion binding"/>
    <property type="evidence" value="ECO:0007669"/>
    <property type="project" value="UniProtKB-KW"/>
</dbReference>
<comment type="caution">
    <text evidence="11">The sequence shown here is derived from an EMBL/GenBank/DDBJ whole genome shotgun (WGS) entry which is preliminary data.</text>
</comment>
<feature type="binding site" evidence="7">
    <location>
        <position position="495"/>
    </location>
    <ligand>
        <name>Na(+)</name>
        <dbReference type="ChEBI" id="CHEBI:29101"/>
        <label>1</label>
    </ligand>
</feature>
<dbReference type="GO" id="GO:0089718">
    <property type="term" value="P:amino acid import across plasma membrane"/>
    <property type="evidence" value="ECO:0007669"/>
    <property type="project" value="TreeGrafter"/>
</dbReference>
<dbReference type="GO" id="GO:0005886">
    <property type="term" value="C:plasma membrane"/>
    <property type="evidence" value="ECO:0007669"/>
    <property type="project" value="TreeGrafter"/>
</dbReference>
<keyword evidence="6 10" id="KW-0472">Membrane</keyword>
<dbReference type="InterPro" id="IPR037272">
    <property type="entry name" value="SNS_sf"/>
</dbReference>
<accession>A0A8S1HWY7</accession>
<feature type="transmembrane region" description="Helical" evidence="10">
    <location>
        <begin position="605"/>
        <end position="629"/>
    </location>
</feature>
<feature type="transmembrane region" description="Helical" evidence="10">
    <location>
        <begin position="525"/>
        <end position="546"/>
    </location>
</feature>
<evidence type="ECO:0000256" key="2">
    <source>
        <dbReference type="ARBA" id="ARBA00022448"/>
    </source>
</evidence>
<dbReference type="Proteomes" id="UP000835052">
    <property type="component" value="Unassembled WGS sequence"/>
</dbReference>
<feature type="transmembrane region" description="Helical" evidence="10">
    <location>
        <begin position="310"/>
        <end position="328"/>
    </location>
</feature>
<feature type="transmembrane region" description="Helical" evidence="10">
    <location>
        <begin position="483"/>
        <end position="504"/>
    </location>
</feature>
<evidence type="ECO:0000256" key="3">
    <source>
        <dbReference type="ARBA" id="ARBA00022692"/>
    </source>
</evidence>
<name>A0A8S1HWY7_9PELO</name>
<keyword evidence="2" id="KW-0813">Transport</keyword>
<organism evidence="11 12">
    <name type="scientific">Caenorhabditis auriculariae</name>
    <dbReference type="NCBI Taxonomy" id="2777116"/>
    <lineage>
        <taxon>Eukaryota</taxon>
        <taxon>Metazoa</taxon>
        <taxon>Ecdysozoa</taxon>
        <taxon>Nematoda</taxon>
        <taxon>Chromadorea</taxon>
        <taxon>Rhabditida</taxon>
        <taxon>Rhabditina</taxon>
        <taxon>Rhabditomorpha</taxon>
        <taxon>Rhabditoidea</taxon>
        <taxon>Rhabditidae</taxon>
        <taxon>Peloderinae</taxon>
        <taxon>Caenorhabditis</taxon>
    </lineage>
</organism>
<evidence type="ECO:0000256" key="4">
    <source>
        <dbReference type="ARBA" id="ARBA00022847"/>
    </source>
</evidence>
<dbReference type="GO" id="GO:0005283">
    <property type="term" value="F:amino acid:sodium symporter activity"/>
    <property type="evidence" value="ECO:0007669"/>
    <property type="project" value="TreeGrafter"/>
</dbReference>
<feature type="transmembrane region" description="Helical" evidence="10">
    <location>
        <begin position="133"/>
        <end position="158"/>
    </location>
</feature>
<evidence type="ECO:0000313" key="12">
    <source>
        <dbReference type="Proteomes" id="UP000835052"/>
    </source>
</evidence>
<sequence length="709" mass="80614">MAFSSTTQKILTSPKKDVRRRKASAATKKHNGSKKRSGLAIDPQPLRAQTKSTPYDIDSLGSFDDSLRSEDIEVIVRKEDFDYDCMVKIGKLSRLISMQNLWDDKLSALFVMFTFVYSYDISMKLYVQIETHGYIFALYYVVAMILVGIPLMSFEFWLGQFTSLGPARLFSQMVPAISGIAVSQLLLNIGFITTSIYSVTMLISTYPATMELTPRWSTCANWFNRHGCTPMVHPCAEMRQLSIYKPTQIGDICVLAALTPEMRLAMKPLDVSDKSVSFLQWLARLSPMQLMYEGMENITQMVQTTLPTPIFYAHLCFVLFGVLVIVWVPRRYVPLLIKTVIILRLTVMCVELLLWFGNASTVLKHWQDLNTIPLFPVLSLVISSLKLGQGGLIFLGSHNKFRNGVLIDSMILVMATVLMSLLGAFLHLIRFDAFLQEMAGGDTKTFLSLKARMRDEPLFRSAAPTYLSSNFVLTFDHKNEQSVAIFFFTFSIVSLVIINTVVRLEMLTSMILEKLNDVPSACESRYHAIIIKMLILYVCLILGLFWKTPLGMKKMVLLENLTLPSVCTMLILVQLISVCYIYGSRRFLANILCMTLDTISNEQGLTVRLIGSVQMIYFAIVAPCMLVYIISMHFDSDDSSELFGEEQSIIMFSILLPFVFMFHQKVWLTKQYKKPFASIFDPNPDLWGPRREVDRELANIVERKFTAIF</sequence>
<feature type="compositionally biased region" description="Basic residues" evidence="9">
    <location>
        <begin position="17"/>
        <end position="37"/>
    </location>
</feature>
<keyword evidence="3 10" id="KW-0812">Transmembrane</keyword>
<dbReference type="OrthoDB" id="5872181at2759"/>
<evidence type="ECO:0000256" key="1">
    <source>
        <dbReference type="ARBA" id="ARBA00004141"/>
    </source>
</evidence>
<keyword evidence="12" id="KW-1185">Reference proteome</keyword>
<feature type="transmembrane region" description="Helical" evidence="10">
    <location>
        <begin position="335"/>
        <end position="357"/>
    </location>
</feature>
<feature type="binding site" evidence="7">
    <location>
        <position position="384"/>
    </location>
    <ligand>
        <name>Na(+)</name>
        <dbReference type="ChEBI" id="CHEBI:29101"/>
        <label>1</label>
    </ligand>
</feature>
<feature type="region of interest" description="Disordered" evidence="9">
    <location>
        <begin position="1"/>
        <end position="43"/>
    </location>
</feature>
<keyword evidence="4" id="KW-0769">Symport</keyword>
<evidence type="ECO:0000256" key="10">
    <source>
        <dbReference type="SAM" id="Phobius"/>
    </source>
</evidence>
<feature type="transmembrane region" description="Helical" evidence="10">
    <location>
        <begin position="179"/>
        <end position="203"/>
    </location>
</feature>
<comment type="subcellular location">
    <subcellularLocation>
        <location evidence="1">Membrane</location>
        <topology evidence="1">Multi-pass membrane protein</topology>
    </subcellularLocation>
</comment>
<reference evidence="11" key="1">
    <citation type="submission" date="2020-10" db="EMBL/GenBank/DDBJ databases">
        <authorList>
            <person name="Kikuchi T."/>
        </authorList>
    </citation>
    <scope>NUCLEOTIDE SEQUENCE</scope>
    <source>
        <strain evidence="11">NKZ352</strain>
    </source>
</reference>